<dbReference type="InterPro" id="IPR003447">
    <property type="entry name" value="FEMABX"/>
</dbReference>
<dbReference type="PANTHER" id="PTHR36174:SF1">
    <property type="entry name" value="LIPID II:GLYCINE GLYCYLTRANSFERASE"/>
    <property type="match status" value="1"/>
</dbReference>
<dbReference type="GO" id="GO:0071555">
    <property type="term" value="P:cell wall organization"/>
    <property type="evidence" value="ECO:0007669"/>
    <property type="project" value="UniProtKB-KW"/>
</dbReference>
<dbReference type="Gene3D" id="3.40.630.30">
    <property type="match status" value="1"/>
</dbReference>
<evidence type="ECO:0000256" key="6">
    <source>
        <dbReference type="ARBA" id="ARBA00023316"/>
    </source>
</evidence>
<dbReference type="PANTHER" id="PTHR36174">
    <property type="entry name" value="LIPID II:GLYCINE GLYCYLTRANSFERASE"/>
    <property type="match status" value="1"/>
</dbReference>
<keyword evidence="6" id="KW-0961">Cell wall biogenesis/degradation</keyword>
<gene>
    <name evidence="8" type="ORF">rosag_40010</name>
</gene>
<dbReference type="GO" id="GO:0016755">
    <property type="term" value="F:aminoacyltransferase activity"/>
    <property type="evidence" value="ECO:0007669"/>
    <property type="project" value="InterPro"/>
</dbReference>
<dbReference type="SUPFAM" id="SSF55729">
    <property type="entry name" value="Acyl-CoA N-acyltransferases (Nat)"/>
    <property type="match status" value="1"/>
</dbReference>
<dbReference type="InterPro" id="IPR038740">
    <property type="entry name" value="BioF2-like_GNAT_dom"/>
</dbReference>
<dbReference type="Pfam" id="PF13480">
    <property type="entry name" value="Acetyltransf_6"/>
    <property type="match status" value="1"/>
</dbReference>
<evidence type="ECO:0000259" key="7">
    <source>
        <dbReference type="Pfam" id="PF13480"/>
    </source>
</evidence>
<evidence type="ECO:0000256" key="3">
    <source>
        <dbReference type="ARBA" id="ARBA00022960"/>
    </source>
</evidence>
<dbReference type="GO" id="GO:0008360">
    <property type="term" value="P:regulation of cell shape"/>
    <property type="evidence" value="ECO:0007669"/>
    <property type="project" value="UniProtKB-KW"/>
</dbReference>
<protein>
    <recommendedName>
        <fullName evidence="7">BioF2-like acetyltransferase domain-containing protein</fullName>
    </recommendedName>
</protein>
<evidence type="ECO:0000313" key="8">
    <source>
        <dbReference type="EMBL" id="GLC27488.1"/>
    </source>
</evidence>
<dbReference type="GO" id="GO:0009252">
    <property type="term" value="P:peptidoglycan biosynthetic process"/>
    <property type="evidence" value="ECO:0007669"/>
    <property type="project" value="UniProtKB-KW"/>
</dbReference>
<dbReference type="Proteomes" id="UP001161325">
    <property type="component" value="Unassembled WGS sequence"/>
</dbReference>
<reference evidence="8" key="1">
    <citation type="submission" date="2022-08" db="EMBL/GenBank/DDBJ databases">
        <title>Draft genome sequencing of Roseisolibacter agri AW1220.</title>
        <authorList>
            <person name="Tobiishi Y."/>
            <person name="Tonouchi A."/>
        </authorList>
    </citation>
    <scope>NUCLEOTIDE SEQUENCE</scope>
    <source>
        <strain evidence="8">AW1220</strain>
    </source>
</reference>
<keyword evidence="5" id="KW-0012">Acyltransferase</keyword>
<evidence type="ECO:0000313" key="9">
    <source>
        <dbReference type="Proteomes" id="UP001161325"/>
    </source>
</evidence>
<dbReference type="EMBL" id="BRXS01000006">
    <property type="protein sequence ID" value="GLC27488.1"/>
    <property type="molecule type" value="Genomic_DNA"/>
</dbReference>
<dbReference type="AlphaFoldDB" id="A0AA37QKI5"/>
<feature type="domain" description="BioF2-like acetyltransferase" evidence="7">
    <location>
        <begin position="170"/>
        <end position="297"/>
    </location>
</feature>
<dbReference type="InterPro" id="IPR016181">
    <property type="entry name" value="Acyl_CoA_acyltransferase"/>
</dbReference>
<sequence length="330" mass="36026">MPILAEPYSDRWADEWDAFVAERARNGTLLHTRRFFAHNDANARDDASLLFRDRARVIGLLPAALLGADGAEAVLHSHPRSTYGGFVVAPEVGTAATLEMVDLALAYARERGARRVVVRNPFRIFHAMPSDESDYALWLRGFTVLSRELEVAVPTGSITPGDALAHFDGKTRNQVRKAQRAGVVVEASDDYAAFWPMLEENLRARHEAQPTHSLEAFARLRACVGPDAVRLVLAQHDGRVIAGAVVLVANARALHVQYIASRADALHLCPVNAVLHHLVEMAAAGGYHYLNLGMSTEDAGRRPNLGLFAFKEGFGGRGVLRETLALDLAT</sequence>
<keyword evidence="9" id="KW-1185">Reference proteome</keyword>
<evidence type="ECO:0000256" key="4">
    <source>
        <dbReference type="ARBA" id="ARBA00022984"/>
    </source>
</evidence>
<dbReference type="PROSITE" id="PS51191">
    <property type="entry name" value="FEMABX"/>
    <property type="match status" value="1"/>
</dbReference>
<evidence type="ECO:0000256" key="2">
    <source>
        <dbReference type="ARBA" id="ARBA00022679"/>
    </source>
</evidence>
<organism evidence="8 9">
    <name type="scientific">Roseisolibacter agri</name>
    <dbReference type="NCBI Taxonomy" id="2014610"/>
    <lineage>
        <taxon>Bacteria</taxon>
        <taxon>Pseudomonadati</taxon>
        <taxon>Gemmatimonadota</taxon>
        <taxon>Gemmatimonadia</taxon>
        <taxon>Gemmatimonadales</taxon>
        <taxon>Gemmatimonadaceae</taxon>
        <taxon>Roseisolibacter</taxon>
    </lineage>
</organism>
<accession>A0AA37QKI5</accession>
<evidence type="ECO:0000256" key="5">
    <source>
        <dbReference type="ARBA" id="ARBA00023315"/>
    </source>
</evidence>
<comment type="similarity">
    <text evidence="1">Belongs to the FemABX family.</text>
</comment>
<keyword evidence="2" id="KW-0808">Transferase</keyword>
<name>A0AA37QKI5_9BACT</name>
<comment type="caution">
    <text evidence="8">The sequence shown here is derived from an EMBL/GenBank/DDBJ whole genome shotgun (WGS) entry which is preliminary data.</text>
</comment>
<dbReference type="RefSeq" id="WP_284351927.1">
    <property type="nucleotide sequence ID" value="NZ_BRXS01000006.1"/>
</dbReference>
<keyword evidence="4" id="KW-0573">Peptidoglycan synthesis</keyword>
<dbReference type="InterPro" id="IPR050644">
    <property type="entry name" value="PG_Glycine_Bridge_Synth"/>
</dbReference>
<evidence type="ECO:0000256" key="1">
    <source>
        <dbReference type="ARBA" id="ARBA00009943"/>
    </source>
</evidence>
<proteinExistence type="inferred from homology"/>
<keyword evidence="3" id="KW-0133">Cell shape</keyword>